<dbReference type="AlphaFoldDB" id="A0A3E1Y897"/>
<accession>A0A3E1Y897</accession>
<sequence>MSDILIAVDLSTYSNQVIHTGVQLANTLQQGVILFSVVELGISVGLPETGPVYVDDIPTRIKQVEDQLEVYKAQYPDTTIQTIVTTGYPKEEILSQANLNRVSMIVTGTHGRTGIDHMLLGSNAEYIIRHSRIPVLVVPYNSTKH</sequence>
<proteinExistence type="inferred from homology"/>
<dbReference type="PANTHER" id="PTHR46268:SF6">
    <property type="entry name" value="UNIVERSAL STRESS PROTEIN UP12"/>
    <property type="match status" value="1"/>
</dbReference>
<dbReference type="RefSeq" id="WP_116976778.1">
    <property type="nucleotide sequence ID" value="NZ_QPMM01000008.1"/>
</dbReference>
<dbReference type="InterPro" id="IPR006015">
    <property type="entry name" value="Universal_stress_UspA"/>
</dbReference>
<reference evidence="3 4" key="1">
    <citation type="submission" date="2018-07" db="EMBL/GenBank/DDBJ databases">
        <title>Chitinophaga K2CV101002-2 sp. nov., isolated from a monsoon evergreen broad-leaved forest soil.</title>
        <authorList>
            <person name="Lv Y."/>
        </authorList>
    </citation>
    <scope>NUCLEOTIDE SEQUENCE [LARGE SCALE GENOMIC DNA]</scope>
    <source>
        <strain evidence="3 4">GDMCC 1.1288</strain>
    </source>
</reference>
<evidence type="ECO:0000256" key="1">
    <source>
        <dbReference type="ARBA" id="ARBA00008791"/>
    </source>
</evidence>
<dbReference type="PANTHER" id="PTHR46268">
    <property type="entry name" value="STRESS RESPONSE PROTEIN NHAX"/>
    <property type="match status" value="1"/>
</dbReference>
<dbReference type="SUPFAM" id="SSF52402">
    <property type="entry name" value="Adenine nucleotide alpha hydrolases-like"/>
    <property type="match status" value="1"/>
</dbReference>
<gene>
    <name evidence="3" type="ORF">DVR12_15820</name>
</gene>
<organism evidence="3 4">
    <name type="scientific">Chitinophaga silvatica</name>
    <dbReference type="NCBI Taxonomy" id="2282649"/>
    <lineage>
        <taxon>Bacteria</taxon>
        <taxon>Pseudomonadati</taxon>
        <taxon>Bacteroidota</taxon>
        <taxon>Chitinophagia</taxon>
        <taxon>Chitinophagales</taxon>
        <taxon>Chitinophagaceae</taxon>
        <taxon>Chitinophaga</taxon>
    </lineage>
</organism>
<dbReference type="Proteomes" id="UP000260644">
    <property type="component" value="Unassembled WGS sequence"/>
</dbReference>
<dbReference type="Gene3D" id="3.40.50.620">
    <property type="entry name" value="HUPs"/>
    <property type="match status" value="1"/>
</dbReference>
<dbReference type="InterPro" id="IPR014729">
    <property type="entry name" value="Rossmann-like_a/b/a_fold"/>
</dbReference>
<comment type="similarity">
    <text evidence="1">Belongs to the universal stress protein A family.</text>
</comment>
<comment type="caution">
    <text evidence="3">The sequence shown here is derived from an EMBL/GenBank/DDBJ whole genome shotgun (WGS) entry which is preliminary data.</text>
</comment>
<dbReference type="InterPro" id="IPR006016">
    <property type="entry name" value="UspA"/>
</dbReference>
<protein>
    <submittedName>
        <fullName evidence="3">Universal stress protein</fullName>
    </submittedName>
</protein>
<evidence type="ECO:0000259" key="2">
    <source>
        <dbReference type="Pfam" id="PF00582"/>
    </source>
</evidence>
<dbReference type="Pfam" id="PF00582">
    <property type="entry name" value="Usp"/>
    <property type="match status" value="1"/>
</dbReference>
<evidence type="ECO:0000313" key="4">
    <source>
        <dbReference type="Proteomes" id="UP000260644"/>
    </source>
</evidence>
<dbReference type="EMBL" id="QPMM01000008">
    <property type="protein sequence ID" value="RFS21367.1"/>
    <property type="molecule type" value="Genomic_DNA"/>
</dbReference>
<keyword evidence="4" id="KW-1185">Reference proteome</keyword>
<evidence type="ECO:0000313" key="3">
    <source>
        <dbReference type="EMBL" id="RFS21367.1"/>
    </source>
</evidence>
<name>A0A3E1Y897_9BACT</name>
<dbReference type="OrthoDB" id="9788959at2"/>
<dbReference type="CDD" id="cd00293">
    <property type="entry name" value="USP-like"/>
    <property type="match status" value="1"/>
</dbReference>
<feature type="domain" description="UspA" evidence="2">
    <location>
        <begin position="3"/>
        <end position="139"/>
    </location>
</feature>
<dbReference type="PRINTS" id="PR01438">
    <property type="entry name" value="UNVRSLSTRESS"/>
</dbReference>